<reference evidence="2 3" key="1">
    <citation type="submission" date="2023-07" db="EMBL/GenBank/DDBJ databases">
        <title>Genomic Encyclopedia of Type Strains, Phase IV (KMG-IV): sequencing the most valuable type-strain genomes for metagenomic binning, comparative biology and taxonomic classification.</title>
        <authorList>
            <person name="Goeker M."/>
        </authorList>
    </citation>
    <scope>NUCLEOTIDE SEQUENCE [LARGE SCALE GENOMIC DNA]</scope>
    <source>
        <strain evidence="2 3">DSM 19154</strain>
    </source>
</reference>
<keyword evidence="3" id="KW-1185">Reference proteome</keyword>
<evidence type="ECO:0000313" key="3">
    <source>
        <dbReference type="Proteomes" id="UP001225034"/>
    </source>
</evidence>
<evidence type="ECO:0000313" key="2">
    <source>
        <dbReference type="EMBL" id="MDQ0208591.1"/>
    </source>
</evidence>
<dbReference type="EMBL" id="JAUSUA010000006">
    <property type="protein sequence ID" value="MDQ0208591.1"/>
    <property type="molecule type" value="Genomic_DNA"/>
</dbReference>
<dbReference type="InterPro" id="IPR058780">
    <property type="entry name" value="YhfM-like_dom"/>
</dbReference>
<evidence type="ECO:0000259" key="1">
    <source>
        <dbReference type="Pfam" id="PF26353"/>
    </source>
</evidence>
<feature type="domain" description="YhfM-like" evidence="1">
    <location>
        <begin position="28"/>
        <end position="127"/>
    </location>
</feature>
<dbReference type="Pfam" id="PF26353">
    <property type="entry name" value="YhfM"/>
    <property type="match status" value="1"/>
</dbReference>
<name>A0ABT9YM64_9BACI</name>
<gene>
    <name evidence="2" type="ORF">J2S05_003403</name>
</gene>
<dbReference type="Proteomes" id="UP001225034">
    <property type="component" value="Unassembled WGS sequence"/>
</dbReference>
<sequence length="131" mass="14779">MLNLALVSLLLVGCNDNSGANDIGLTGDIESIEIQQLIGNKETFKVDDQELVKEFQKVFDDTEKMNGNTEIAEPIYSLNITYATEETEQVCLWVTEPNKRSTLMKDDDTYTLYTVSEEMTNILIDLVVSKF</sequence>
<comment type="caution">
    <text evidence="2">The sequence shown here is derived from an EMBL/GenBank/DDBJ whole genome shotgun (WGS) entry which is preliminary data.</text>
</comment>
<accession>A0ABT9YM64</accession>
<protein>
    <recommendedName>
        <fullName evidence="1">YhfM-like domain-containing protein</fullName>
    </recommendedName>
</protein>
<organism evidence="2 3">
    <name type="scientific">Alkalicoccobacillus murimartini</name>
    <dbReference type="NCBI Taxonomy" id="171685"/>
    <lineage>
        <taxon>Bacteria</taxon>
        <taxon>Bacillati</taxon>
        <taxon>Bacillota</taxon>
        <taxon>Bacilli</taxon>
        <taxon>Bacillales</taxon>
        <taxon>Bacillaceae</taxon>
        <taxon>Alkalicoccobacillus</taxon>
    </lineage>
</organism>
<proteinExistence type="predicted"/>